<evidence type="ECO:0000313" key="2">
    <source>
        <dbReference type="Proteomes" id="UP001161580"/>
    </source>
</evidence>
<evidence type="ECO:0000313" key="1">
    <source>
        <dbReference type="EMBL" id="MDI7925274.1"/>
    </source>
</evidence>
<name>A0AAE3U6P2_9HYPH</name>
<comment type="caution">
    <text evidence="1">The sequence shown here is derived from an EMBL/GenBank/DDBJ whole genome shotgun (WGS) entry which is preliminary data.</text>
</comment>
<organism evidence="1 2">
    <name type="scientific">Ferirhizobium litorale</name>
    <dbReference type="NCBI Taxonomy" id="2927786"/>
    <lineage>
        <taxon>Bacteria</taxon>
        <taxon>Pseudomonadati</taxon>
        <taxon>Pseudomonadota</taxon>
        <taxon>Alphaproteobacteria</taxon>
        <taxon>Hyphomicrobiales</taxon>
        <taxon>Rhizobiaceae</taxon>
        <taxon>Ferirhizobium</taxon>
    </lineage>
</organism>
<feature type="non-terminal residue" evidence="1">
    <location>
        <position position="1"/>
    </location>
</feature>
<feature type="non-terminal residue" evidence="1">
    <location>
        <position position="76"/>
    </location>
</feature>
<dbReference type="RefSeq" id="WP_311794810.1">
    <property type="nucleotide sequence ID" value="NZ_JALDYZ010000059.1"/>
</dbReference>
<dbReference type="EMBL" id="JALDYZ010000059">
    <property type="protein sequence ID" value="MDI7925274.1"/>
    <property type="molecule type" value="Genomic_DNA"/>
</dbReference>
<accession>A0AAE3U6P2</accession>
<sequence>NDEHVLARHAISSLKLSSGMAGLADELNFEDGSRFIPQDVSYRWPFKENNHHVMERLEKSKWAILAAVIFTPLFMW</sequence>
<dbReference type="Proteomes" id="UP001161580">
    <property type="component" value="Unassembled WGS sequence"/>
</dbReference>
<reference evidence="1" key="1">
    <citation type="submission" date="2022-03" db="EMBL/GenBank/DDBJ databases">
        <title>Fererhizobium litorale gen. nov., sp. nov., isolated from sandy sediments of the Sea of Japan seashore.</title>
        <authorList>
            <person name="Romanenko L."/>
            <person name="Kurilenko V."/>
            <person name="Otstavnykh N."/>
            <person name="Svetashev V."/>
            <person name="Tekutyeva L."/>
            <person name="Isaeva M."/>
            <person name="Mikhailov V."/>
        </authorList>
    </citation>
    <scope>NUCLEOTIDE SEQUENCE</scope>
    <source>
        <strain evidence="1">KMM 9576</strain>
    </source>
</reference>
<protein>
    <submittedName>
        <fullName evidence="1">Uncharacterized protein</fullName>
    </submittedName>
</protein>
<proteinExistence type="predicted"/>
<gene>
    <name evidence="1" type="ORF">MRS75_24880</name>
</gene>
<keyword evidence="2" id="KW-1185">Reference proteome</keyword>
<dbReference type="AlphaFoldDB" id="A0AAE3U6P2"/>